<gene>
    <name evidence="1" type="ORF">CBB_199</name>
</gene>
<keyword evidence="2" id="KW-1185">Reference proteome</keyword>
<name>A0A1L2CUS1_9CAUD</name>
<evidence type="ECO:0000313" key="2">
    <source>
        <dbReference type="Proteomes" id="UP000223891"/>
    </source>
</evidence>
<accession>A0A1L2CUS1</accession>
<reference evidence="2" key="1">
    <citation type="submission" date="2016-01" db="EMBL/GenBank/DDBJ databases">
        <title>Isolation and Characterization of Enterobacteria phage CBB.</title>
        <authorList>
            <person name="Buttimer C.T.H."/>
            <person name="Hendrix H."/>
            <person name="Alexandre H."/>
            <person name="O'Mahony J."/>
            <person name="Lavigne R."/>
            <person name="Coffey A."/>
        </authorList>
    </citation>
    <scope>NUCLEOTIDE SEQUENCE [LARGE SCALE GENOMIC DNA]</scope>
</reference>
<dbReference type="EMBL" id="KU574722">
    <property type="protein sequence ID" value="AMM43764.1"/>
    <property type="molecule type" value="Genomic_DNA"/>
</dbReference>
<dbReference type="Proteomes" id="UP000223891">
    <property type="component" value="Segment"/>
</dbReference>
<proteinExistence type="predicted"/>
<evidence type="ECO:0000313" key="1">
    <source>
        <dbReference type="EMBL" id="AMM43764.1"/>
    </source>
</evidence>
<sequence>MAQIKEASNVKLIFLNGIGPIIATIQSDVTDAIVVRNPCQFGLDEQNELTIRDYLEGISNPEEDVIFMKYNIVSVTTPVAEIAAAYVSALEALEDNSPKLFVPDQKIIL</sequence>
<protein>
    <submittedName>
        <fullName evidence="1">Uncharacterized protein</fullName>
    </submittedName>
</protein>
<organism evidence="1 2">
    <name type="scientific">Pectobacterium phage vB_PcaM_CBB</name>
    <dbReference type="NCBI Taxonomy" id="2772511"/>
    <lineage>
        <taxon>Viruses</taxon>
        <taxon>Duplodnaviria</taxon>
        <taxon>Heunggongvirae</taxon>
        <taxon>Uroviricota</taxon>
        <taxon>Caudoviricetes</taxon>
        <taxon>Mimasvirus</taxon>
        <taxon>Mimasvirus CBB</taxon>
    </lineage>
</organism>